<evidence type="ECO:0000256" key="1">
    <source>
        <dbReference type="ARBA" id="ARBA00008518"/>
    </source>
</evidence>
<dbReference type="SUPFAM" id="SSF101898">
    <property type="entry name" value="NHL repeat"/>
    <property type="match status" value="2"/>
</dbReference>
<dbReference type="InterPro" id="IPR046349">
    <property type="entry name" value="C1-like_sf"/>
</dbReference>
<dbReference type="Gene3D" id="2.60.40.10">
    <property type="entry name" value="Immunoglobulins"/>
    <property type="match status" value="3"/>
</dbReference>
<feature type="domain" description="B box-type" evidence="13">
    <location>
        <begin position="92"/>
        <end position="140"/>
    </location>
</feature>
<dbReference type="CDD" id="cd05819">
    <property type="entry name" value="NHL"/>
    <property type="match status" value="2"/>
</dbReference>
<evidence type="ECO:0008006" key="16">
    <source>
        <dbReference type="Google" id="ProtNLM"/>
    </source>
</evidence>
<dbReference type="PANTHER" id="PTHR25462">
    <property type="entry name" value="BONUS, ISOFORM C-RELATED"/>
    <property type="match status" value="1"/>
</dbReference>
<dbReference type="Pfam" id="PF00630">
    <property type="entry name" value="Filamin"/>
    <property type="match status" value="3"/>
</dbReference>
<dbReference type="SUPFAM" id="SSF81296">
    <property type="entry name" value="E set domains"/>
    <property type="match status" value="3"/>
</dbReference>
<feature type="domain" description="RING-type" evidence="12">
    <location>
        <begin position="1427"/>
        <end position="1470"/>
    </location>
</feature>
<evidence type="ECO:0000256" key="5">
    <source>
        <dbReference type="ARBA" id="ARBA00022771"/>
    </source>
</evidence>
<dbReference type="InterPro" id="IPR001258">
    <property type="entry name" value="NHL_repeat"/>
</dbReference>
<feature type="repeat" description="NHL" evidence="10">
    <location>
        <begin position="1873"/>
        <end position="1916"/>
    </location>
</feature>
<keyword evidence="5 8" id="KW-0863">Zinc-finger</keyword>
<keyword evidence="2" id="KW-0597">Phosphoprotein</keyword>
<dbReference type="GO" id="GO:0061630">
    <property type="term" value="F:ubiquitin protein ligase activity"/>
    <property type="evidence" value="ECO:0007669"/>
    <property type="project" value="TreeGrafter"/>
</dbReference>
<dbReference type="InterPro" id="IPR027370">
    <property type="entry name" value="Znf-RING_euk"/>
</dbReference>
<name>A0AAU9XXH6_9CNID</name>
<evidence type="ECO:0000256" key="8">
    <source>
        <dbReference type="PROSITE-ProRule" id="PRU00024"/>
    </source>
</evidence>
<dbReference type="CDD" id="cd19757">
    <property type="entry name" value="Bbox1"/>
    <property type="match status" value="1"/>
</dbReference>
<dbReference type="Pfam" id="PF13445">
    <property type="entry name" value="zf-RING_UBOX"/>
    <property type="match status" value="3"/>
</dbReference>
<dbReference type="SUPFAM" id="SSF63829">
    <property type="entry name" value="Calcium-dependent phosphotriesterase"/>
    <property type="match status" value="1"/>
</dbReference>
<evidence type="ECO:0000259" key="13">
    <source>
        <dbReference type="PROSITE" id="PS50119"/>
    </source>
</evidence>
<dbReference type="SUPFAM" id="SSF57850">
    <property type="entry name" value="RING/U-box"/>
    <property type="match status" value="3"/>
</dbReference>
<feature type="repeat" description="NHL" evidence="10">
    <location>
        <begin position="515"/>
        <end position="558"/>
    </location>
</feature>
<evidence type="ECO:0000256" key="9">
    <source>
        <dbReference type="PROSITE-ProRule" id="PRU00087"/>
    </source>
</evidence>
<feature type="domain" description="RING-type" evidence="12">
    <location>
        <begin position="880"/>
        <end position="923"/>
    </location>
</feature>
<dbReference type="PROSITE" id="PS50194">
    <property type="entry name" value="FILAMIN_REPEAT"/>
    <property type="match status" value="3"/>
</dbReference>
<sequence length="2046" mass="231051">MESLLKNLKKQVTCSICLDTYTEPKTISCLHTFCCECLEKHARVSQKKGTFRCPECQAAIDLPEGNRFDRLPNSFFHKSLLSLLAVRQSGETGSITCYQCSATNPQMYYCFECGRFMCPDCFNAHELLKKSFQGHKVTPLQDFKTEDYEALLRRQPFCSQEFHEREITRFFCSQCQVCICQICIVTDHQNHKVDLLDKAAHKEKHNIMSGAKLIKKMESELRNVIKQFEETISELESNMATAKRSVRQAAEYVIADIREREREALESLEATRVSRLHKINSAKQEVESLAKQMSQAAQFAENMVQRTSSSDIMQNKETLRTKFEELLRVEVPKHQQTTFIKFTAASQKKLKLGFIEGTEDTTMAAKSTLEGLDQTFQAGVEAEFKLCPKKSGGEISNQADVKGRVELLIKPVKDITDVIVEEKENGNLRLKFTPKVPGAYNIEVKINGDKLPTCPMTVQVKERELFVISELKLKLFPGDKFERLYGIAVNTEGQIVVTDTFGHCVYVFDKDGNCLRKTGSEGSNTGQFQYPHGISFFNDNEVLIADLGNFRIQRLNIQTGTVVKSFGKFGKEKGELGNPVDVTVDDIERIIVTERENNRIQVMSKEGESIFTFGDKGPEKLHGPICCVLHKNMFLVSDKGKHCIKAFDQSGTFLYKFGKKGNQDGQFNLPRGLLVDSSNNLLVCDTDNYRVQQFSLDGRFTGKSITRLSKPMAITKAPDGRILVTNHDQKKVYLKNSLDTSSQKLQNHHHLVSLENKIIICLFMNNYCGPISAANLWVRLEKWEVSIVKTTEDDPLLIEMYASSQATTSFYHYKKVTLVLKCDRPEEVSCHRLCAVFSETETISRISYECFDRARPFNISNTSAIIMNPLLKSLKKQVTCSICLDTYTEPKTISCLHTFCCECLQRHAIENQRQEKFRCPECQAEIDLPQGNCFDRLPSSFFHKSLLGVLLQAEDCEAIARQQLDTCSQHTEERVRYYCSSCEACICPICVTEDHQGHAFEMLEKAVQEDKKNIMSTVETIKEKVNLFRAQLEKTSEDVEMIIAIAKQEVSEATEDVITETRQQEKQLLESLEITRNKRIERINSAKQELESLIKKINQAAEFAESLVQRRSAVDIIQNKNKLRQKLEELRRVEVPKHRQATFVKFTAASQHNFKLGSIQVSEKPAIAAKSTLEGLDQTFQVGVEAKFTLCPRTSGGEMSDHADLKDQLELLITPAKDVTNVTLDEKYDGNVRLKFIPKVPGAYSTEVKINGDKLPTCPITVQVKERELVVVGELKLKFFPGHTLERLYGVVVNTEGQIVVTDNLGNCVYVFDKDGNCMRKIGSKRSHTGQFQFPKGISFLNDNEVLIVDLGNCRIQRVNIQTGTVVKSFGKEGRQKGEFSGLVVYELNQKVIGHIGVKQLKQTFFSVKAKERIFFFLNRNPKQVTCSICLDTYSEPKTISCLHTFCCECLEKHARVSQKQGKFRCPECQAPINLPEENRFDRLPNSFFHKSLLSLLAVRQSGEASSITSHEEKDNIMSGAKLVKKMESELQEVIKQFEETISKLESNMATAKRGVKQTAEQMIGSIREREREALQSLEATRVSRLHIINSAKQEVESLAKQMSQAAQFAENLVQRTSSSDIMQNKETLRTKFEELLRVEVPKHQQTTFIKFIATSQKDLKLGFIEVTEDTAKAAKSIIEGLDQTLQAGVEAEFTLCPKTSGGEMSNQADLKGRVELLIKPVKDVTDVIVEENENGNLRLKFTPKVPGAYSIEVKINGDKLPTCPMIVQVKERELGVVGELMLKLFPGDTLERLYGIAVNTEGQIVVTDNFGHCVYVFDKNGNCLTKSGGKGSYTGQFQYPDGISFLNDNEVLIADLRNCRIQRLNIQTGTVVKSFGKFGKEKGELSNPVDVTVDDVERIVVTERENKRIQVMSKEGESIFIFGDKGSEKLHYPTCCILYKDMFLVSDGGNHCIKAFDRSGTFLYKFGKEGNQDGQFKRPGGLLVDSSNNLLVCDTDNNRVQQFSLDGRFIGKSITRLSQPMAITKAPDGRILVTSHDQKKVYILK</sequence>
<dbReference type="PANTHER" id="PTHR25462:SF296">
    <property type="entry name" value="MEIOTIC P26, ISOFORM F"/>
    <property type="match status" value="1"/>
</dbReference>
<evidence type="ECO:0000256" key="2">
    <source>
        <dbReference type="ARBA" id="ARBA00022553"/>
    </source>
</evidence>
<keyword evidence="11" id="KW-0175">Coiled coil</keyword>
<dbReference type="PROSITE" id="PS50119">
    <property type="entry name" value="ZF_BBOX"/>
    <property type="match status" value="3"/>
</dbReference>
<evidence type="ECO:0000256" key="10">
    <source>
        <dbReference type="PROSITE-ProRule" id="PRU00504"/>
    </source>
</evidence>
<feature type="repeat" description="Filamin" evidence="9">
    <location>
        <begin position="1161"/>
        <end position="1264"/>
    </location>
</feature>
<dbReference type="InterPro" id="IPR014756">
    <property type="entry name" value="Ig_E-set"/>
</dbReference>
<dbReference type="PROSITE" id="PS51125">
    <property type="entry name" value="NHL"/>
    <property type="match status" value="9"/>
</dbReference>
<dbReference type="SMART" id="SM00557">
    <property type="entry name" value="IG_FLMN"/>
    <property type="match status" value="3"/>
</dbReference>
<dbReference type="SUPFAM" id="SSF57845">
    <property type="entry name" value="B-box zinc-binding domain"/>
    <property type="match status" value="2"/>
</dbReference>
<dbReference type="InterPro" id="IPR011042">
    <property type="entry name" value="6-blade_b-propeller_TolB-like"/>
</dbReference>
<feature type="repeat" description="NHL" evidence="10">
    <location>
        <begin position="1964"/>
        <end position="2007"/>
    </location>
</feature>
<feature type="repeat" description="Filamin" evidence="9">
    <location>
        <begin position="370"/>
        <end position="460"/>
    </location>
</feature>
<reference evidence="14 15" key="1">
    <citation type="submission" date="2022-05" db="EMBL/GenBank/DDBJ databases">
        <authorList>
            <consortium name="Genoscope - CEA"/>
            <person name="William W."/>
        </authorList>
    </citation>
    <scope>NUCLEOTIDE SEQUENCE [LARGE SCALE GENOMIC DNA]</scope>
</reference>
<feature type="repeat" description="NHL" evidence="10">
    <location>
        <begin position="563"/>
        <end position="606"/>
    </location>
</feature>
<dbReference type="InterPro" id="IPR017868">
    <property type="entry name" value="Filamin/ABP280_repeat-like"/>
</dbReference>
<dbReference type="Pfam" id="PF00643">
    <property type="entry name" value="zf-B_box"/>
    <property type="match status" value="3"/>
</dbReference>
<dbReference type="InterPro" id="IPR047153">
    <property type="entry name" value="TRIM45/56/19-like"/>
</dbReference>
<comment type="similarity">
    <text evidence="1">Belongs to the TRIM/RBCC family.</text>
</comment>
<dbReference type="Pfam" id="PF01436">
    <property type="entry name" value="NHL"/>
    <property type="match status" value="3"/>
</dbReference>
<feature type="repeat" description="NHL" evidence="10">
    <location>
        <begin position="654"/>
        <end position="697"/>
    </location>
</feature>
<dbReference type="InterPro" id="IPR003649">
    <property type="entry name" value="Bbox_C"/>
</dbReference>
<feature type="coiled-coil region" evidence="11">
    <location>
        <begin position="1524"/>
        <end position="1562"/>
    </location>
</feature>
<feature type="repeat" description="NHL" evidence="10">
    <location>
        <begin position="1825"/>
        <end position="1868"/>
    </location>
</feature>
<evidence type="ECO:0000256" key="6">
    <source>
        <dbReference type="ARBA" id="ARBA00022786"/>
    </source>
</evidence>
<dbReference type="PROSITE" id="PS00518">
    <property type="entry name" value="ZF_RING_1"/>
    <property type="match status" value="3"/>
</dbReference>
<keyword evidence="6" id="KW-0833">Ubl conjugation pathway</keyword>
<comment type="caution">
    <text evidence="14">The sequence shown here is derived from an EMBL/GenBank/DDBJ whole genome shotgun (WGS) entry which is preliminary data.</text>
</comment>
<dbReference type="SUPFAM" id="SSF57889">
    <property type="entry name" value="Cysteine-rich domain"/>
    <property type="match status" value="1"/>
</dbReference>
<evidence type="ECO:0000256" key="7">
    <source>
        <dbReference type="ARBA" id="ARBA00022833"/>
    </source>
</evidence>
<evidence type="ECO:0000313" key="14">
    <source>
        <dbReference type="EMBL" id="CAH3161596.1"/>
    </source>
</evidence>
<dbReference type="InterPro" id="IPR013783">
    <property type="entry name" value="Ig-like_fold"/>
</dbReference>
<dbReference type="CDD" id="cd19756">
    <property type="entry name" value="Bbox2"/>
    <property type="match status" value="1"/>
</dbReference>
<dbReference type="Proteomes" id="UP001159428">
    <property type="component" value="Unassembled WGS sequence"/>
</dbReference>
<feature type="repeat" description="NHL" evidence="10">
    <location>
        <begin position="1796"/>
        <end position="1821"/>
    </location>
</feature>
<dbReference type="InterPro" id="IPR001298">
    <property type="entry name" value="Filamin/ABP280_rpt"/>
</dbReference>
<accession>A0AAU9XXH6</accession>
<gene>
    <name evidence="14" type="ORF">PMEA_00033845</name>
</gene>
<feature type="repeat" description="NHL" evidence="10">
    <location>
        <begin position="476"/>
        <end position="511"/>
    </location>
</feature>
<dbReference type="EMBL" id="CALNXJ010000080">
    <property type="protein sequence ID" value="CAH3161596.1"/>
    <property type="molecule type" value="Genomic_DNA"/>
</dbReference>
<evidence type="ECO:0000256" key="11">
    <source>
        <dbReference type="SAM" id="Coils"/>
    </source>
</evidence>
<evidence type="ECO:0000313" key="15">
    <source>
        <dbReference type="Proteomes" id="UP001159428"/>
    </source>
</evidence>
<evidence type="ECO:0000256" key="3">
    <source>
        <dbReference type="ARBA" id="ARBA00022723"/>
    </source>
</evidence>
<feature type="domain" description="B box-type" evidence="13">
    <location>
        <begin position="153"/>
        <end position="196"/>
    </location>
</feature>
<feature type="domain" description="RING-type" evidence="12">
    <location>
        <begin position="14"/>
        <end position="57"/>
    </location>
</feature>
<dbReference type="Gene3D" id="3.30.40.10">
    <property type="entry name" value="Zinc/RING finger domain, C3HC4 (zinc finger)"/>
    <property type="match status" value="3"/>
</dbReference>
<dbReference type="PROSITE" id="PS50089">
    <property type="entry name" value="ZF_RING_2"/>
    <property type="match status" value="3"/>
</dbReference>
<evidence type="ECO:0000259" key="12">
    <source>
        <dbReference type="PROSITE" id="PS50089"/>
    </source>
</evidence>
<keyword evidence="3" id="KW-0479">Metal-binding</keyword>
<dbReference type="Gene3D" id="2.120.10.30">
    <property type="entry name" value="TolB, C-terminal domain"/>
    <property type="match status" value="5"/>
</dbReference>
<dbReference type="SMART" id="SM00336">
    <property type="entry name" value="BBOX"/>
    <property type="match status" value="3"/>
</dbReference>
<dbReference type="SMART" id="SM00184">
    <property type="entry name" value="RING"/>
    <property type="match status" value="3"/>
</dbReference>
<dbReference type="InterPro" id="IPR013083">
    <property type="entry name" value="Znf_RING/FYVE/PHD"/>
</dbReference>
<dbReference type="GO" id="GO:0008270">
    <property type="term" value="F:zinc ion binding"/>
    <property type="evidence" value="ECO:0007669"/>
    <property type="project" value="UniProtKB-KW"/>
</dbReference>
<feature type="repeat" description="NHL" evidence="10">
    <location>
        <begin position="1290"/>
        <end position="1315"/>
    </location>
</feature>
<keyword evidence="15" id="KW-1185">Reference proteome</keyword>
<proteinExistence type="inferred from homology"/>
<evidence type="ECO:0000256" key="4">
    <source>
        <dbReference type="ARBA" id="ARBA00022737"/>
    </source>
</evidence>
<protein>
    <recommendedName>
        <fullName evidence="16">E3 ubiquitin-protein ligase TRIM71</fullName>
    </recommendedName>
</protein>
<feature type="repeat" description="Filamin" evidence="9">
    <location>
        <begin position="1667"/>
        <end position="1770"/>
    </location>
</feature>
<feature type="coiled-coil region" evidence="11">
    <location>
        <begin position="1018"/>
        <end position="1133"/>
    </location>
</feature>
<feature type="domain" description="B box-type" evidence="13">
    <location>
        <begin position="962"/>
        <end position="1003"/>
    </location>
</feature>
<keyword evidence="7" id="KW-0862">Zinc</keyword>
<organism evidence="14 15">
    <name type="scientific">Pocillopora meandrina</name>
    <dbReference type="NCBI Taxonomy" id="46732"/>
    <lineage>
        <taxon>Eukaryota</taxon>
        <taxon>Metazoa</taxon>
        <taxon>Cnidaria</taxon>
        <taxon>Anthozoa</taxon>
        <taxon>Hexacorallia</taxon>
        <taxon>Scleractinia</taxon>
        <taxon>Astrocoeniina</taxon>
        <taxon>Pocilloporidae</taxon>
        <taxon>Pocillopora</taxon>
    </lineage>
</organism>
<dbReference type="InterPro" id="IPR017907">
    <property type="entry name" value="Znf_RING_CS"/>
</dbReference>
<dbReference type="InterPro" id="IPR000315">
    <property type="entry name" value="Znf_B-box"/>
</dbReference>
<dbReference type="InterPro" id="IPR001841">
    <property type="entry name" value="Znf_RING"/>
</dbReference>
<keyword evidence="4" id="KW-0677">Repeat</keyword>
<feature type="coiled-coil region" evidence="11">
    <location>
        <begin position="214"/>
        <end position="245"/>
    </location>
</feature>
<dbReference type="Gene3D" id="3.30.160.60">
    <property type="entry name" value="Classic Zinc Finger"/>
    <property type="match status" value="2"/>
</dbReference>
<dbReference type="SMART" id="SM00502">
    <property type="entry name" value="BBC"/>
    <property type="match status" value="3"/>
</dbReference>